<name>A0A4U6DCW3_9BACT</name>
<keyword evidence="3" id="KW-0804">Transcription</keyword>
<keyword evidence="1" id="KW-0805">Transcription regulation</keyword>
<proteinExistence type="predicted"/>
<dbReference type="SMART" id="SM00895">
    <property type="entry name" value="FCD"/>
    <property type="match status" value="1"/>
</dbReference>
<dbReference type="SUPFAM" id="SSF46785">
    <property type="entry name" value="Winged helix' DNA-binding domain"/>
    <property type="match status" value="1"/>
</dbReference>
<dbReference type="SUPFAM" id="SSF48008">
    <property type="entry name" value="GntR ligand-binding domain-like"/>
    <property type="match status" value="1"/>
</dbReference>
<dbReference type="GO" id="GO:0003700">
    <property type="term" value="F:DNA-binding transcription factor activity"/>
    <property type="evidence" value="ECO:0007669"/>
    <property type="project" value="InterPro"/>
</dbReference>
<dbReference type="Proteomes" id="UP000304900">
    <property type="component" value="Unassembled WGS sequence"/>
</dbReference>
<dbReference type="Gene3D" id="1.20.120.530">
    <property type="entry name" value="GntR ligand-binding domain-like"/>
    <property type="match status" value="1"/>
</dbReference>
<dbReference type="RefSeq" id="WP_137339759.1">
    <property type="nucleotide sequence ID" value="NZ_BSQH01000007.1"/>
</dbReference>
<evidence type="ECO:0000259" key="4">
    <source>
        <dbReference type="PROSITE" id="PS50949"/>
    </source>
</evidence>
<comment type="caution">
    <text evidence="5">The sequence shown here is derived from an EMBL/GenBank/DDBJ whole genome shotgun (WGS) entry which is preliminary data.</text>
</comment>
<dbReference type="Pfam" id="PF00392">
    <property type="entry name" value="GntR"/>
    <property type="match status" value="1"/>
</dbReference>
<dbReference type="PANTHER" id="PTHR43537">
    <property type="entry name" value="TRANSCRIPTIONAL REGULATOR, GNTR FAMILY"/>
    <property type="match status" value="1"/>
</dbReference>
<evidence type="ECO:0000256" key="1">
    <source>
        <dbReference type="ARBA" id="ARBA00023015"/>
    </source>
</evidence>
<reference evidence="5 6" key="1">
    <citation type="submission" date="2019-05" db="EMBL/GenBank/DDBJ databases">
        <title>Dyadobacter AR-3-8 sp. nov., isolated from arctic soil.</title>
        <authorList>
            <person name="Chaudhary D.K."/>
        </authorList>
    </citation>
    <scope>NUCLEOTIDE SEQUENCE [LARGE SCALE GENOMIC DNA]</scope>
    <source>
        <strain evidence="5 6">AR-3-8</strain>
    </source>
</reference>
<dbReference type="InterPro" id="IPR011711">
    <property type="entry name" value="GntR_C"/>
</dbReference>
<keyword evidence="2" id="KW-0238">DNA-binding</keyword>
<dbReference type="PROSITE" id="PS50949">
    <property type="entry name" value="HTH_GNTR"/>
    <property type="match status" value="1"/>
</dbReference>
<evidence type="ECO:0000313" key="5">
    <source>
        <dbReference type="EMBL" id="TKT92214.1"/>
    </source>
</evidence>
<dbReference type="CDD" id="cd07377">
    <property type="entry name" value="WHTH_GntR"/>
    <property type="match status" value="1"/>
</dbReference>
<gene>
    <name evidence="5" type="ORF">FDK13_09500</name>
</gene>
<evidence type="ECO:0000313" key="6">
    <source>
        <dbReference type="Proteomes" id="UP000304900"/>
    </source>
</evidence>
<evidence type="ECO:0000256" key="3">
    <source>
        <dbReference type="ARBA" id="ARBA00023163"/>
    </source>
</evidence>
<dbReference type="EMBL" id="SZVO01000004">
    <property type="protein sequence ID" value="TKT92214.1"/>
    <property type="molecule type" value="Genomic_DNA"/>
</dbReference>
<protein>
    <submittedName>
        <fullName evidence="5">GntR family transcriptional regulator</fullName>
    </submittedName>
</protein>
<dbReference type="InterPro" id="IPR000524">
    <property type="entry name" value="Tscrpt_reg_HTH_GntR"/>
</dbReference>
<accession>A0A4U6DCW3</accession>
<dbReference type="OrthoDB" id="703321at2"/>
<organism evidence="5 6">
    <name type="scientific">Dyadobacter frigoris</name>
    <dbReference type="NCBI Taxonomy" id="2576211"/>
    <lineage>
        <taxon>Bacteria</taxon>
        <taxon>Pseudomonadati</taxon>
        <taxon>Bacteroidota</taxon>
        <taxon>Cytophagia</taxon>
        <taxon>Cytophagales</taxon>
        <taxon>Spirosomataceae</taxon>
        <taxon>Dyadobacter</taxon>
    </lineage>
</organism>
<dbReference type="GO" id="GO:0003677">
    <property type="term" value="F:DNA binding"/>
    <property type="evidence" value="ECO:0007669"/>
    <property type="project" value="UniProtKB-KW"/>
</dbReference>
<dbReference type="Gene3D" id="1.10.10.10">
    <property type="entry name" value="Winged helix-like DNA-binding domain superfamily/Winged helix DNA-binding domain"/>
    <property type="match status" value="1"/>
</dbReference>
<keyword evidence="6" id="KW-1185">Reference proteome</keyword>
<dbReference type="SMART" id="SM00345">
    <property type="entry name" value="HTH_GNTR"/>
    <property type="match status" value="1"/>
</dbReference>
<dbReference type="AlphaFoldDB" id="A0A4U6DCW3"/>
<sequence>MKEDSLASKAYNELRRKILSNQLVSGSRLKEDTWAQKMEVSRITVREALTRLMGEGLIVFGEKGGFFVKSLNADDIKEIRQLREVLELGALRLAFQSIDKEKIKKLEEICDDFSAMVRGGYFGGACEADVKFHEMLIDCSKNEKLKELYRTSNIPLFHQKLGQTQTHMDDYELTDAEHRQIVEALKSNDLPSAEEALSRHLIRGEHASINF</sequence>
<dbReference type="InterPro" id="IPR008920">
    <property type="entry name" value="TF_FadR/GntR_C"/>
</dbReference>
<dbReference type="InterPro" id="IPR036388">
    <property type="entry name" value="WH-like_DNA-bd_sf"/>
</dbReference>
<feature type="domain" description="HTH gntR-type" evidence="4">
    <location>
        <begin position="4"/>
        <end position="71"/>
    </location>
</feature>
<dbReference type="PANTHER" id="PTHR43537:SF24">
    <property type="entry name" value="GLUCONATE OPERON TRANSCRIPTIONAL REPRESSOR"/>
    <property type="match status" value="1"/>
</dbReference>
<dbReference type="InterPro" id="IPR036390">
    <property type="entry name" value="WH_DNA-bd_sf"/>
</dbReference>
<evidence type="ECO:0000256" key="2">
    <source>
        <dbReference type="ARBA" id="ARBA00023125"/>
    </source>
</evidence>
<dbReference type="Pfam" id="PF07729">
    <property type="entry name" value="FCD"/>
    <property type="match status" value="1"/>
</dbReference>